<name>X1LL04_9ZZZZ</name>
<proteinExistence type="predicted"/>
<organism evidence="1">
    <name type="scientific">marine sediment metagenome</name>
    <dbReference type="NCBI Taxonomy" id="412755"/>
    <lineage>
        <taxon>unclassified sequences</taxon>
        <taxon>metagenomes</taxon>
        <taxon>ecological metagenomes</taxon>
    </lineage>
</organism>
<dbReference type="EMBL" id="BARV01015821">
    <property type="protein sequence ID" value="GAI20042.1"/>
    <property type="molecule type" value="Genomic_DNA"/>
</dbReference>
<reference evidence="1" key="1">
    <citation type="journal article" date="2014" name="Front. Microbiol.">
        <title>High frequency of phylogenetically diverse reductive dehalogenase-homologous genes in deep subseafloor sedimentary metagenomes.</title>
        <authorList>
            <person name="Kawai M."/>
            <person name="Futagami T."/>
            <person name="Toyoda A."/>
            <person name="Takaki Y."/>
            <person name="Nishi S."/>
            <person name="Hori S."/>
            <person name="Arai W."/>
            <person name="Tsubouchi T."/>
            <person name="Morono Y."/>
            <person name="Uchiyama I."/>
            <person name="Ito T."/>
            <person name="Fujiyama A."/>
            <person name="Inagaki F."/>
            <person name="Takami H."/>
        </authorList>
    </citation>
    <scope>NUCLEOTIDE SEQUENCE</scope>
    <source>
        <strain evidence="1">Expedition CK06-06</strain>
    </source>
</reference>
<dbReference type="AlphaFoldDB" id="X1LL04"/>
<sequence>MTKNFIKMKRYLLIISLAFLTVMLINNCKSPCPPLSGDGFGRREKILPDSYEKNQVIFGKGGGFTGKWTYYYLLENGELYKNDGFEKEYEKLKNIDRKKVKEIFNRITEINFENIKFNHPSNMTYFIEFKNKDKAHRVSWGNVLNPPPIKIKELEQLLNLYKL</sequence>
<comment type="caution">
    <text evidence="1">The sequence shown here is derived from an EMBL/GenBank/DDBJ whole genome shotgun (WGS) entry which is preliminary data.</text>
</comment>
<accession>X1LL04</accession>
<evidence type="ECO:0000313" key="1">
    <source>
        <dbReference type="EMBL" id="GAI20042.1"/>
    </source>
</evidence>
<protein>
    <submittedName>
        <fullName evidence="1">Uncharacterized protein</fullName>
    </submittedName>
</protein>
<gene>
    <name evidence="1" type="ORF">S06H3_27290</name>
</gene>